<evidence type="ECO:0000256" key="4">
    <source>
        <dbReference type="PROSITE-ProRule" id="PRU00335"/>
    </source>
</evidence>
<evidence type="ECO:0000313" key="7">
    <source>
        <dbReference type="Proteomes" id="UP000602124"/>
    </source>
</evidence>
<evidence type="ECO:0000256" key="2">
    <source>
        <dbReference type="ARBA" id="ARBA00023125"/>
    </source>
</evidence>
<dbReference type="Proteomes" id="UP000602124">
    <property type="component" value="Unassembled WGS sequence"/>
</dbReference>
<dbReference type="InterPro" id="IPR023772">
    <property type="entry name" value="DNA-bd_HTH_TetR-type_CS"/>
</dbReference>
<dbReference type="PANTHER" id="PTHR30055:SF234">
    <property type="entry name" value="HTH-TYPE TRANSCRIPTIONAL REGULATOR BETI"/>
    <property type="match status" value="1"/>
</dbReference>
<dbReference type="GO" id="GO:0003700">
    <property type="term" value="F:DNA-binding transcription factor activity"/>
    <property type="evidence" value="ECO:0007669"/>
    <property type="project" value="TreeGrafter"/>
</dbReference>
<evidence type="ECO:0000259" key="5">
    <source>
        <dbReference type="PROSITE" id="PS50977"/>
    </source>
</evidence>
<comment type="caution">
    <text evidence="6">The sequence shown here is derived from an EMBL/GenBank/DDBJ whole genome shotgun (WGS) entry which is preliminary data.</text>
</comment>
<keyword evidence="3" id="KW-0804">Transcription</keyword>
<evidence type="ECO:0000256" key="1">
    <source>
        <dbReference type="ARBA" id="ARBA00023015"/>
    </source>
</evidence>
<reference evidence="6" key="1">
    <citation type="submission" date="2020-12" db="EMBL/GenBank/DDBJ databases">
        <title>Devosia sp. MSA67 isolated from Mo River.</title>
        <authorList>
            <person name="Ma F."/>
            <person name="Zi Z."/>
        </authorList>
    </citation>
    <scope>NUCLEOTIDE SEQUENCE</scope>
    <source>
        <strain evidence="6">MSA67</strain>
    </source>
</reference>
<feature type="DNA-binding region" description="H-T-H motif" evidence="4">
    <location>
        <begin position="42"/>
        <end position="61"/>
    </location>
</feature>
<sequence>MDRQVTENYRKLPRQKRSQATVEAILTGAAQILAERGYERMTTAAVAERAGVSIGSLYQYFPDKVALASAVLDHSSDGFAASFEAKLELGPATSLLASIDAMIAFARSAHKDAPAQHRALDELAARLGRTGKTREISARIAAMIEARLALHAEEIAADIPLSAAAALIQIVLESVTHRALENHPVGSETGMMEQSRRMILAYLRHPETIT</sequence>
<keyword evidence="2 4" id="KW-0238">DNA-binding</keyword>
<dbReference type="InterPro" id="IPR041669">
    <property type="entry name" value="TetR_C_15"/>
</dbReference>
<dbReference type="InterPro" id="IPR009057">
    <property type="entry name" value="Homeodomain-like_sf"/>
</dbReference>
<evidence type="ECO:0000256" key="3">
    <source>
        <dbReference type="ARBA" id="ARBA00023163"/>
    </source>
</evidence>
<name>A0A934MKL7_9HYPH</name>
<dbReference type="EMBL" id="JAEKMH010000002">
    <property type="protein sequence ID" value="MBJ3785283.1"/>
    <property type="molecule type" value="Genomic_DNA"/>
</dbReference>
<dbReference type="AlphaFoldDB" id="A0A934MKL7"/>
<keyword evidence="7" id="KW-1185">Reference proteome</keyword>
<organism evidence="6 7">
    <name type="scientific">Devosia sediminis</name>
    <dbReference type="NCBI Taxonomy" id="2798801"/>
    <lineage>
        <taxon>Bacteria</taxon>
        <taxon>Pseudomonadati</taxon>
        <taxon>Pseudomonadota</taxon>
        <taxon>Alphaproteobacteria</taxon>
        <taxon>Hyphomicrobiales</taxon>
        <taxon>Devosiaceae</taxon>
        <taxon>Devosia</taxon>
    </lineage>
</organism>
<dbReference type="InterPro" id="IPR050109">
    <property type="entry name" value="HTH-type_TetR-like_transc_reg"/>
</dbReference>
<dbReference type="PROSITE" id="PS01081">
    <property type="entry name" value="HTH_TETR_1"/>
    <property type="match status" value="1"/>
</dbReference>
<dbReference type="PROSITE" id="PS50977">
    <property type="entry name" value="HTH_TETR_2"/>
    <property type="match status" value="1"/>
</dbReference>
<keyword evidence="1" id="KW-0805">Transcription regulation</keyword>
<protein>
    <submittedName>
        <fullName evidence="6">TetR/AcrR family transcriptional regulator</fullName>
    </submittedName>
</protein>
<dbReference type="SUPFAM" id="SSF46689">
    <property type="entry name" value="Homeodomain-like"/>
    <property type="match status" value="1"/>
</dbReference>
<accession>A0A934MKL7</accession>
<gene>
    <name evidence="6" type="ORF">JEQ47_11160</name>
</gene>
<proteinExistence type="predicted"/>
<dbReference type="Pfam" id="PF17918">
    <property type="entry name" value="TetR_C_15"/>
    <property type="match status" value="1"/>
</dbReference>
<dbReference type="InterPro" id="IPR001647">
    <property type="entry name" value="HTH_TetR"/>
</dbReference>
<dbReference type="Gene3D" id="1.10.357.10">
    <property type="entry name" value="Tetracycline Repressor, domain 2"/>
    <property type="match status" value="1"/>
</dbReference>
<dbReference type="Pfam" id="PF00440">
    <property type="entry name" value="TetR_N"/>
    <property type="match status" value="1"/>
</dbReference>
<dbReference type="PRINTS" id="PR00455">
    <property type="entry name" value="HTHTETR"/>
</dbReference>
<dbReference type="GO" id="GO:0000976">
    <property type="term" value="F:transcription cis-regulatory region binding"/>
    <property type="evidence" value="ECO:0007669"/>
    <property type="project" value="TreeGrafter"/>
</dbReference>
<feature type="domain" description="HTH tetR-type" evidence="5">
    <location>
        <begin position="19"/>
        <end position="79"/>
    </location>
</feature>
<dbReference type="PANTHER" id="PTHR30055">
    <property type="entry name" value="HTH-TYPE TRANSCRIPTIONAL REGULATOR RUTR"/>
    <property type="match status" value="1"/>
</dbReference>
<evidence type="ECO:0000313" key="6">
    <source>
        <dbReference type="EMBL" id="MBJ3785283.1"/>
    </source>
</evidence>